<protein>
    <submittedName>
        <fullName evidence="1">Uncharacterized protein</fullName>
    </submittedName>
</protein>
<reference evidence="1" key="1">
    <citation type="journal article" date="2021" name="Mol. Plant Microbe Interact.">
        <title>Complete Genome Sequence of the Plant-Pathogenic Fungus Colletotrichum lupini.</title>
        <authorList>
            <person name="Baroncelli R."/>
            <person name="Pensec F."/>
            <person name="Da Lio D."/>
            <person name="Boufleur T."/>
            <person name="Vicente I."/>
            <person name="Sarrocco S."/>
            <person name="Picot A."/>
            <person name="Baraldi E."/>
            <person name="Sukno S."/>
            <person name="Thon M."/>
            <person name="Le Floch G."/>
        </authorList>
    </citation>
    <scope>NUCLEOTIDE SEQUENCE</scope>
    <source>
        <strain evidence="1">IMI 504893</strain>
    </source>
</reference>
<dbReference type="KEGG" id="clup:CLUP02_16883"/>
<accession>A0A9Q8T8N1</accession>
<dbReference type="AlphaFoldDB" id="A0A9Q8T8N1"/>
<dbReference type="GeneID" id="73350811"/>
<dbReference type="EMBL" id="CP019481">
    <property type="protein sequence ID" value="UQC91349.1"/>
    <property type="molecule type" value="Genomic_DNA"/>
</dbReference>
<sequence length="59" mass="6188">MCGRHLALERIAGHFRSRLVSCCSCANTAPCAVDCPCLHLAISIARDPVAVAEAYSVGT</sequence>
<name>A0A9Q8T8N1_9PEZI</name>
<organism evidence="1 2">
    <name type="scientific">Colletotrichum lupini</name>
    <dbReference type="NCBI Taxonomy" id="145971"/>
    <lineage>
        <taxon>Eukaryota</taxon>
        <taxon>Fungi</taxon>
        <taxon>Dikarya</taxon>
        <taxon>Ascomycota</taxon>
        <taxon>Pezizomycotina</taxon>
        <taxon>Sordariomycetes</taxon>
        <taxon>Hypocreomycetidae</taxon>
        <taxon>Glomerellales</taxon>
        <taxon>Glomerellaceae</taxon>
        <taxon>Colletotrichum</taxon>
        <taxon>Colletotrichum acutatum species complex</taxon>
    </lineage>
</organism>
<evidence type="ECO:0000313" key="1">
    <source>
        <dbReference type="EMBL" id="UQC91349.1"/>
    </source>
</evidence>
<dbReference type="RefSeq" id="XP_049152948.1">
    <property type="nucleotide sequence ID" value="XM_049295801.1"/>
</dbReference>
<keyword evidence="2" id="KW-1185">Reference proteome</keyword>
<proteinExistence type="predicted"/>
<gene>
    <name evidence="1" type="ORF">CLUP02_16883</name>
</gene>
<evidence type="ECO:0000313" key="2">
    <source>
        <dbReference type="Proteomes" id="UP000830671"/>
    </source>
</evidence>
<dbReference type="Proteomes" id="UP000830671">
    <property type="component" value="Chromosome 9"/>
</dbReference>